<sequence>MATPSPVATRRRTLAALGATAGTALTGGCLDQLRSVASRNTSQRVSLDIKAPPADEDPMAIAIARTLAENLHAVGIASQVTPVAIEELYRQVLINNDFDVYVGRYPTTSVIGPDEFYPLLHSRFTGEAGWQNPFGCTDLTIDELLDRQRTTTGEERNAAVTDLQGAIDDVRPFSVLAFPDDLSAVREGRYEGWIGTAEGFDTPLGLLGLDKVTTTVDASEGDEAAAPDRLRLATTDVRVTENRNPVAVEFRNTGAFTGLVYDSLARQFTDEIRPWLATSWEWPGEDETEGRRTVRTDGTESGGGTPGNGTAAGTPGNETAATPASTGTPTGTGVAEPTAGNGTETGTERTEEADGTVTIEAGEGELSAIVRLREGLTWHDGEPLTAADVAFTYEFLTDTSMGELESPVPAPRFRGQSSLVTSARAIDDRTLALRFNTTNRRVAAGALTVPILPEHVWTERTGKVDVPGLGTEGVTEALVWANPEPVGSGPLEFERATAGESVLFSRFEEHFLASDEPPEGLPERLHGKPAFDELFVQAAPSDSTAVELATAGDVDATISQLNPSTVPRIGRTNELRLVSSRSWSFYHLGFNMRRSPLSNPHFRGAISRLLDAERVANEQFGGYARPAATPLAGSKWEAPELRWDQETRNERFHGRNGELDVERARTAFREAGYRYDEEGRLRH</sequence>
<dbReference type="OrthoDB" id="233597at2157"/>
<protein>
    <submittedName>
        <fullName evidence="4">ABC transporter substrate-binding protein</fullName>
    </submittedName>
</protein>
<dbReference type="AlphaFoldDB" id="A0A7D5GDW4"/>
<reference evidence="4 5" key="1">
    <citation type="submission" date="2020-07" db="EMBL/GenBank/DDBJ databases">
        <title>Gai3-2, isolated from salt lake.</title>
        <authorList>
            <person name="Cui H."/>
            <person name="Shi X."/>
        </authorList>
    </citation>
    <scope>NUCLEOTIDE SEQUENCE [LARGE SCALE GENOMIC DNA]</scope>
    <source>
        <strain evidence="4 5">Gai3-2</strain>
    </source>
</reference>
<evidence type="ECO:0000256" key="1">
    <source>
        <dbReference type="ARBA" id="ARBA00022729"/>
    </source>
</evidence>
<proteinExistence type="predicted"/>
<feature type="domain" description="Solute-binding protein family 5" evidence="3">
    <location>
        <begin position="272"/>
        <end position="678"/>
    </location>
</feature>
<evidence type="ECO:0000256" key="2">
    <source>
        <dbReference type="SAM" id="MobiDB-lite"/>
    </source>
</evidence>
<dbReference type="Gene3D" id="3.40.190.10">
    <property type="entry name" value="Periplasmic binding protein-like II"/>
    <property type="match status" value="1"/>
</dbReference>
<keyword evidence="5" id="KW-1185">Reference proteome</keyword>
<dbReference type="Proteomes" id="UP000509750">
    <property type="component" value="Chromosome"/>
</dbReference>
<gene>
    <name evidence="4" type="ORF">HUG10_17765</name>
</gene>
<name>A0A7D5GDW4_9EURY</name>
<dbReference type="PANTHER" id="PTHR30290:SF64">
    <property type="entry name" value="ABC TRANSPORTER PERIPLASMIC BINDING PROTEIN"/>
    <property type="match status" value="1"/>
</dbReference>
<dbReference type="Pfam" id="PF00496">
    <property type="entry name" value="SBP_bac_5"/>
    <property type="match status" value="1"/>
</dbReference>
<dbReference type="GeneID" id="56030720"/>
<feature type="compositionally biased region" description="Basic and acidic residues" evidence="2">
    <location>
        <begin position="289"/>
        <end position="298"/>
    </location>
</feature>
<evidence type="ECO:0000259" key="3">
    <source>
        <dbReference type="Pfam" id="PF00496"/>
    </source>
</evidence>
<dbReference type="SUPFAM" id="SSF53850">
    <property type="entry name" value="Periplasmic binding protein-like II"/>
    <property type="match status" value="2"/>
</dbReference>
<dbReference type="GO" id="GO:0015833">
    <property type="term" value="P:peptide transport"/>
    <property type="evidence" value="ECO:0007669"/>
    <property type="project" value="TreeGrafter"/>
</dbReference>
<dbReference type="PANTHER" id="PTHR30290">
    <property type="entry name" value="PERIPLASMIC BINDING COMPONENT OF ABC TRANSPORTER"/>
    <property type="match status" value="1"/>
</dbReference>
<accession>A0A7D5GDW4</accession>
<dbReference type="PROSITE" id="PS51318">
    <property type="entry name" value="TAT"/>
    <property type="match status" value="1"/>
</dbReference>
<feature type="compositionally biased region" description="Low complexity" evidence="2">
    <location>
        <begin position="308"/>
        <end position="345"/>
    </location>
</feature>
<dbReference type="RefSeq" id="WP_179170839.1">
    <property type="nucleotide sequence ID" value="NZ_CP058529.1"/>
</dbReference>
<evidence type="ECO:0000313" key="4">
    <source>
        <dbReference type="EMBL" id="QLG29265.1"/>
    </source>
</evidence>
<dbReference type="GO" id="GO:1904680">
    <property type="term" value="F:peptide transmembrane transporter activity"/>
    <property type="evidence" value="ECO:0007669"/>
    <property type="project" value="TreeGrafter"/>
</dbReference>
<dbReference type="InterPro" id="IPR006311">
    <property type="entry name" value="TAT_signal"/>
</dbReference>
<feature type="region of interest" description="Disordered" evidence="2">
    <location>
        <begin position="279"/>
        <end position="356"/>
    </location>
</feature>
<dbReference type="KEGG" id="halg:HUG10_17765"/>
<organism evidence="4 5">
    <name type="scientific">Halorarum halophilum</name>
    <dbReference type="NCBI Taxonomy" id="2743090"/>
    <lineage>
        <taxon>Archaea</taxon>
        <taxon>Methanobacteriati</taxon>
        <taxon>Methanobacteriota</taxon>
        <taxon>Stenosarchaea group</taxon>
        <taxon>Halobacteria</taxon>
        <taxon>Halobacteriales</taxon>
        <taxon>Haloferacaceae</taxon>
        <taxon>Halorarum</taxon>
    </lineage>
</organism>
<dbReference type="Gene3D" id="3.10.105.10">
    <property type="entry name" value="Dipeptide-binding Protein, Domain 3"/>
    <property type="match status" value="2"/>
</dbReference>
<dbReference type="InterPro" id="IPR039424">
    <property type="entry name" value="SBP_5"/>
</dbReference>
<dbReference type="InterPro" id="IPR000914">
    <property type="entry name" value="SBP_5_dom"/>
</dbReference>
<dbReference type="EMBL" id="CP058529">
    <property type="protein sequence ID" value="QLG29265.1"/>
    <property type="molecule type" value="Genomic_DNA"/>
</dbReference>
<evidence type="ECO:0000313" key="5">
    <source>
        <dbReference type="Proteomes" id="UP000509750"/>
    </source>
</evidence>
<keyword evidence="1" id="KW-0732">Signal</keyword>